<evidence type="ECO:0000256" key="1">
    <source>
        <dbReference type="SAM" id="MobiDB-lite"/>
    </source>
</evidence>
<reference evidence="2" key="1">
    <citation type="journal article" date="2021" name="Proc. Natl. Acad. Sci. U.S.A.">
        <title>A Catalog of Tens of Thousands of Viruses from Human Metagenomes Reveals Hidden Associations with Chronic Diseases.</title>
        <authorList>
            <person name="Tisza M.J."/>
            <person name="Buck C.B."/>
        </authorList>
    </citation>
    <scope>NUCLEOTIDE SEQUENCE</scope>
    <source>
        <strain evidence="2">Ctorp6</strain>
    </source>
</reference>
<organism evidence="2">
    <name type="scientific">Siphoviridae sp. ctorp6</name>
    <dbReference type="NCBI Taxonomy" id="2825673"/>
    <lineage>
        <taxon>Viruses</taxon>
        <taxon>Duplodnaviria</taxon>
        <taxon>Heunggongvirae</taxon>
        <taxon>Uroviricota</taxon>
        <taxon>Caudoviricetes</taxon>
    </lineage>
</organism>
<dbReference type="EMBL" id="BK015394">
    <property type="protein sequence ID" value="DAE04793.1"/>
    <property type="molecule type" value="Genomic_DNA"/>
</dbReference>
<sequence length="51" mass="5774">MTDKEKMEYYESQARKDGKPNNRKKWVTPAGGVVIKGKDGSILVGNNKKYD</sequence>
<feature type="compositionally biased region" description="Basic and acidic residues" evidence="1">
    <location>
        <begin position="1"/>
        <end position="20"/>
    </location>
</feature>
<proteinExistence type="predicted"/>
<accession>A0A8S5PEJ2</accession>
<evidence type="ECO:0000313" key="2">
    <source>
        <dbReference type="EMBL" id="DAE04793.1"/>
    </source>
</evidence>
<feature type="region of interest" description="Disordered" evidence="1">
    <location>
        <begin position="1"/>
        <end position="25"/>
    </location>
</feature>
<protein>
    <submittedName>
        <fullName evidence="2">Uncharacterized protein</fullName>
    </submittedName>
</protein>
<name>A0A8S5PEJ2_9CAUD</name>